<evidence type="ECO:0000313" key="2">
    <source>
        <dbReference type="EMBL" id="KAG8064337.1"/>
    </source>
</evidence>
<gene>
    <name evidence="2" type="ORF">GUJ93_ZPchr0004g38509</name>
</gene>
<dbReference type="Proteomes" id="UP000729402">
    <property type="component" value="Unassembled WGS sequence"/>
</dbReference>
<reference evidence="2" key="2">
    <citation type="submission" date="2021-02" db="EMBL/GenBank/DDBJ databases">
        <authorList>
            <person name="Kimball J.A."/>
            <person name="Haas M.W."/>
            <person name="Macchietto M."/>
            <person name="Kono T."/>
            <person name="Duquette J."/>
            <person name="Shao M."/>
        </authorList>
    </citation>
    <scope>NUCLEOTIDE SEQUENCE</scope>
    <source>
        <tissue evidence="2">Fresh leaf tissue</tissue>
    </source>
</reference>
<dbReference type="EMBL" id="JAAALK010000285">
    <property type="protein sequence ID" value="KAG8064337.1"/>
    <property type="molecule type" value="Genomic_DNA"/>
</dbReference>
<comment type="caution">
    <text evidence="2">The sequence shown here is derived from an EMBL/GenBank/DDBJ whole genome shotgun (WGS) entry which is preliminary data.</text>
</comment>
<evidence type="ECO:0000256" key="1">
    <source>
        <dbReference type="SAM" id="MobiDB-lite"/>
    </source>
</evidence>
<evidence type="ECO:0000313" key="3">
    <source>
        <dbReference type="Proteomes" id="UP000729402"/>
    </source>
</evidence>
<proteinExistence type="predicted"/>
<protein>
    <submittedName>
        <fullName evidence="2">Uncharacterized protein</fullName>
    </submittedName>
</protein>
<name>A0A8J5V8E2_ZIZPA</name>
<accession>A0A8J5V8E2</accession>
<organism evidence="2 3">
    <name type="scientific">Zizania palustris</name>
    <name type="common">Northern wild rice</name>
    <dbReference type="NCBI Taxonomy" id="103762"/>
    <lineage>
        <taxon>Eukaryota</taxon>
        <taxon>Viridiplantae</taxon>
        <taxon>Streptophyta</taxon>
        <taxon>Embryophyta</taxon>
        <taxon>Tracheophyta</taxon>
        <taxon>Spermatophyta</taxon>
        <taxon>Magnoliopsida</taxon>
        <taxon>Liliopsida</taxon>
        <taxon>Poales</taxon>
        <taxon>Poaceae</taxon>
        <taxon>BOP clade</taxon>
        <taxon>Oryzoideae</taxon>
        <taxon>Oryzeae</taxon>
        <taxon>Zizaniinae</taxon>
        <taxon>Zizania</taxon>
    </lineage>
</organism>
<feature type="region of interest" description="Disordered" evidence="1">
    <location>
        <begin position="34"/>
        <end position="85"/>
    </location>
</feature>
<sequence length="85" mass="9261">MRKVQQTSRFAELTGALALWRRHNRTEALPLVGRPGELDWDDGRRGDGGGAVRQSGCDGELDWDDGTTAPGLQEEARTRGAKGRA</sequence>
<dbReference type="AlphaFoldDB" id="A0A8J5V8E2"/>
<keyword evidence="3" id="KW-1185">Reference proteome</keyword>
<reference evidence="2" key="1">
    <citation type="journal article" date="2021" name="bioRxiv">
        <title>Whole Genome Assembly and Annotation of Northern Wild Rice, Zizania palustris L., Supports a Whole Genome Duplication in the Zizania Genus.</title>
        <authorList>
            <person name="Haas M."/>
            <person name="Kono T."/>
            <person name="Macchietto M."/>
            <person name="Millas R."/>
            <person name="McGilp L."/>
            <person name="Shao M."/>
            <person name="Duquette J."/>
            <person name="Hirsch C.N."/>
            <person name="Kimball J."/>
        </authorList>
    </citation>
    <scope>NUCLEOTIDE SEQUENCE</scope>
    <source>
        <tissue evidence="2">Fresh leaf tissue</tissue>
    </source>
</reference>